<accession>A0ABX6D3L2</accession>
<dbReference type="EMBL" id="MN545971">
    <property type="protein sequence ID" value="QGF21203.1"/>
    <property type="molecule type" value="Genomic_DNA"/>
</dbReference>
<evidence type="ECO:0000313" key="2">
    <source>
        <dbReference type="Proteomes" id="UP000397058"/>
    </source>
</evidence>
<dbReference type="Proteomes" id="UP000397058">
    <property type="component" value="Segment"/>
</dbReference>
<gene>
    <name evidence="1" type="ORF">HCF1_04</name>
</gene>
<proteinExistence type="predicted"/>
<keyword evidence="2" id="KW-1185">Reference proteome</keyword>
<organism evidence="1 2">
    <name type="scientific">Citrobacter phage HCF1</name>
    <dbReference type="NCBI Taxonomy" id="2849700"/>
    <lineage>
        <taxon>Viruses</taxon>
        <taxon>Duplodnaviria</taxon>
        <taxon>Heunggongvirae</taxon>
        <taxon>Uroviricota</taxon>
        <taxon>Caudoviricetes</taxon>
        <taxon>Drexlerviridae</taxon>
        <taxon>Hicfunavirus</taxon>
        <taxon>Hicfunavirus HCF1</taxon>
    </lineage>
</organism>
<name>A0ABX6D3L2_9CAUD</name>
<protein>
    <submittedName>
        <fullName evidence="1">Uncharacterized protein</fullName>
    </submittedName>
</protein>
<evidence type="ECO:0000313" key="1">
    <source>
        <dbReference type="EMBL" id="QGF21203.1"/>
    </source>
</evidence>
<reference evidence="1 2" key="1">
    <citation type="submission" date="2019-10" db="EMBL/GenBank/DDBJ databases">
        <authorList>
            <person name="Kumar P."/>
            <person name="Meghvansi M.K."/>
            <person name="Kamboj D.V."/>
        </authorList>
    </citation>
    <scope>NUCLEOTIDE SEQUENCE [LARGE SCALE GENOMIC DNA]</scope>
</reference>
<sequence length="82" mass="9121">MKIICKGSNYPQFFTAGKSYDVISKHGEDITCVDHEHLRLCGLPTKVQEGSYELKNNAGLVSYINTKTLVSLESGRLCNDQI</sequence>